<evidence type="ECO:0000256" key="3">
    <source>
        <dbReference type="ARBA" id="ARBA00023163"/>
    </source>
</evidence>
<evidence type="ECO:0000313" key="6">
    <source>
        <dbReference type="EMBL" id="MDV3456223.1"/>
    </source>
</evidence>
<dbReference type="SUPFAM" id="SSF48498">
    <property type="entry name" value="Tetracyclin repressor-like, C-terminal domain"/>
    <property type="match status" value="1"/>
</dbReference>
<dbReference type="Proteomes" id="UP001273531">
    <property type="component" value="Unassembled WGS sequence"/>
</dbReference>
<dbReference type="PANTHER" id="PTHR30055">
    <property type="entry name" value="HTH-TYPE TRANSCRIPTIONAL REGULATOR RUTR"/>
    <property type="match status" value="1"/>
</dbReference>
<keyword evidence="2 4" id="KW-0238">DNA-binding</keyword>
<keyword evidence="1" id="KW-0805">Transcription regulation</keyword>
<evidence type="ECO:0000256" key="2">
    <source>
        <dbReference type="ARBA" id="ARBA00023125"/>
    </source>
</evidence>
<proteinExistence type="predicted"/>
<feature type="domain" description="HTH tetR-type" evidence="5">
    <location>
        <begin position="10"/>
        <end position="70"/>
    </location>
</feature>
<dbReference type="PROSITE" id="PS50977">
    <property type="entry name" value="HTH_TETR_2"/>
    <property type="match status" value="1"/>
</dbReference>
<dbReference type="Pfam" id="PF13305">
    <property type="entry name" value="TetR_C_33"/>
    <property type="match status" value="1"/>
</dbReference>
<evidence type="ECO:0000256" key="1">
    <source>
        <dbReference type="ARBA" id="ARBA00023015"/>
    </source>
</evidence>
<accession>A0ABU3Y4F3</accession>
<keyword evidence="3" id="KW-0804">Transcription</keyword>
<dbReference type="Gene3D" id="1.10.357.10">
    <property type="entry name" value="Tetracycline Repressor, domain 2"/>
    <property type="match status" value="1"/>
</dbReference>
<evidence type="ECO:0000256" key="4">
    <source>
        <dbReference type="PROSITE-ProRule" id="PRU00335"/>
    </source>
</evidence>
<dbReference type="InterPro" id="IPR036271">
    <property type="entry name" value="Tet_transcr_reg_TetR-rel_C_sf"/>
</dbReference>
<keyword evidence="7" id="KW-1185">Reference proteome</keyword>
<dbReference type="Pfam" id="PF00440">
    <property type="entry name" value="TetR_N"/>
    <property type="match status" value="1"/>
</dbReference>
<reference evidence="6 7" key="1">
    <citation type="submission" date="2023-10" db="EMBL/GenBank/DDBJ databases">
        <title>Sphingomonas sp. HF-S4 16S ribosomal RNA gene Genome sequencing and assembly.</title>
        <authorList>
            <person name="Lee H."/>
        </authorList>
    </citation>
    <scope>NUCLEOTIDE SEQUENCE [LARGE SCALE GENOMIC DNA]</scope>
    <source>
        <strain evidence="6 7">HF-S4</strain>
    </source>
</reference>
<dbReference type="InterPro" id="IPR001647">
    <property type="entry name" value="HTH_TetR"/>
</dbReference>
<dbReference type="InterPro" id="IPR025996">
    <property type="entry name" value="MT1864/Rv1816-like_C"/>
</dbReference>
<feature type="DNA-binding region" description="H-T-H motif" evidence="4">
    <location>
        <begin position="33"/>
        <end position="52"/>
    </location>
</feature>
<dbReference type="InterPro" id="IPR050109">
    <property type="entry name" value="HTH-type_TetR-like_transc_reg"/>
</dbReference>
<organism evidence="6 7">
    <name type="scientific">Sphingomonas agrestis</name>
    <dbReference type="NCBI Taxonomy" id="3080540"/>
    <lineage>
        <taxon>Bacteria</taxon>
        <taxon>Pseudomonadati</taxon>
        <taxon>Pseudomonadota</taxon>
        <taxon>Alphaproteobacteria</taxon>
        <taxon>Sphingomonadales</taxon>
        <taxon>Sphingomonadaceae</taxon>
        <taxon>Sphingomonas</taxon>
    </lineage>
</organism>
<sequence length="200" mass="22554">MARRSDHTREELRTMIVHEGHRQISEVGFARFSAREVAKRIGYSIGTIYNVFGSHDMLIIAINARTLALWQAHVEARLAGVAHDRLRVLVEAYFEFALLHRHAWTALYDHRLPDDVAAPDYYLDQIRALTGIVQGEIAAALPSEHRDQADALARSLLATVHGHCFFTLNGTFALLGETTPLETVYARVREAIGTRHFTIK</sequence>
<dbReference type="RefSeq" id="WP_317225417.1">
    <property type="nucleotide sequence ID" value="NZ_JAWJEJ010000001.1"/>
</dbReference>
<name>A0ABU3Y4F3_9SPHN</name>
<dbReference type="PANTHER" id="PTHR30055:SF234">
    <property type="entry name" value="HTH-TYPE TRANSCRIPTIONAL REGULATOR BETI"/>
    <property type="match status" value="1"/>
</dbReference>
<evidence type="ECO:0000259" key="5">
    <source>
        <dbReference type="PROSITE" id="PS50977"/>
    </source>
</evidence>
<protein>
    <submittedName>
        <fullName evidence="6">TetR/AcrR family transcriptional regulator</fullName>
    </submittedName>
</protein>
<gene>
    <name evidence="6" type="ORF">RZN05_04445</name>
</gene>
<dbReference type="InterPro" id="IPR009057">
    <property type="entry name" value="Homeodomain-like_sf"/>
</dbReference>
<comment type="caution">
    <text evidence="6">The sequence shown here is derived from an EMBL/GenBank/DDBJ whole genome shotgun (WGS) entry which is preliminary data.</text>
</comment>
<dbReference type="SUPFAM" id="SSF46689">
    <property type="entry name" value="Homeodomain-like"/>
    <property type="match status" value="1"/>
</dbReference>
<evidence type="ECO:0000313" key="7">
    <source>
        <dbReference type="Proteomes" id="UP001273531"/>
    </source>
</evidence>
<dbReference type="EMBL" id="JAWJEJ010000001">
    <property type="protein sequence ID" value="MDV3456223.1"/>
    <property type="molecule type" value="Genomic_DNA"/>
</dbReference>